<dbReference type="PANTHER" id="PTHR13493">
    <property type="entry name" value="ZINC FINGER CCHC DOMAIN-CONTAINING"/>
    <property type="match status" value="1"/>
</dbReference>
<organism evidence="7">
    <name type="scientific">Mesocestoides corti</name>
    <name type="common">Flatworm</name>
    <dbReference type="NCBI Taxonomy" id="53468"/>
    <lineage>
        <taxon>Eukaryota</taxon>
        <taxon>Metazoa</taxon>
        <taxon>Spiralia</taxon>
        <taxon>Lophotrochozoa</taxon>
        <taxon>Platyhelminthes</taxon>
        <taxon>Cestoda</taxon>
        <taxon>Eucestoda</taxon>
        <taxon>Cyclophyllidea</taxon>
        <taxon>Mesocestoididae</taxon>
        <taxon>Mesocestoides</taxon>
    </lineage>
</organism>
<dbReference type="WBParaSite" id="MCU_011342-RA">
    <property type="protein sequence ID" value="MCU_011342-RA"/>
    <property type="gene ID" value="MCU_011342"/>
</dbReference>
<evidence type="ECO:0000256" key="1">
    <source>
        <dbReference type="ARBA" id="ARBA00004496"/>
    </source>
</evidence>
<dbReference type="InterPro" id="IPR041370">
    <property type="entry name" value="Mlase_EEF1AKMT1/ZCCHC4"/>
</dbReference>
<dbReference type="PANTHER" id="PTHR13493:SF3">
    <property type="entry name" value="RRNA N6-ADENOSINE-METHYLTRANSFERASE ZCCHC4"/>
    <property type="match status" value="1"/>
</dbReference>
<dbReference type="GO" id="GO:0008270">
    <property type="term" value="F:zinc ion binding"/>
    <property type="evidence" value="ECO:0007669"/>
    <property type="project" value="UniProtKB-KW"/>
</dbReference>
<dbReference type="SUPFAM" id="SSF161245">
    <property type="entry name" value="Zinc hairpin stack"/>
    <property type="match status" value="1"/>
</dbReference>
<evidence type="ECO:0000256" key="3">
    <source>
        <dbReference type="ARBA" id="ARBA00022603"/>
    </source>
</evidence>
<evidence type="ECO:0000256" key="5">
    <source>
        <dbReference type="PROSITE-ProRule" id="PRU00965"/>
    </source>
</evidence>
<feature type="domain" description="CTCHY-type" evidence="6">
    <location>
        <begin position="331"/>
        <end position="406"/>
    </location>
</feature>
<keyword evidence="5" id="KW-0862">Zinc</keyword>
<keyword evidence="2" id="KW-0963">Cytoplasm</keyword>
<evidence type="ECO:0000256" key="2">
    <source>
        <dbReference type="ARBA" id="ARBA00022490"/>
    </source>
</evidence>
<dbReference type="GO" id="GO:0008988">
    <property type="term" value="F:rRNA (adenine-N6-)-methyltransferase activity"/>
    <property type="evidence" value="ECO:0007669"/>
    <property type="project" value="InterPro"/>
</dbReference>
<accession>A0A5K3FTG1</accession>
<dbReference type="GO" id="GO:0005730">
    <property type="term" value="C:nucleolus"/>
    <property type="evidence" value="ECO:0007669"/>
    <property type="project" value="TreeGrafter"/>
</dbReference>
<dbReference type="InterPro" id="IPR039846">
    <property type="entry name" value="ZCCHC4"/>
</dbReference>
<dbReference type="GO" id="GO:0005737">
    <property type="term" value="C:cytoplasm"/>
    <property type="evidence" value="ECO:0007669"/>
    <property type="project" value="UniProtKB-SubCell"/>
</dbReference>
<keyword evidence="5" id="KW-0863">Zinc-finger</keyword>
<protein>
    <submittedName>
        <fullName evidence="7">CTCHY-type domain-containing protein</fullName>
    </submittedName>
</protein>
<proteinExistence type="predicted"/>
<keyword evidence="5" id="KW-0479">Metal-binding</keyword>
<dbReference type="InterPro" id="IPR017921">
    <property type="entry name" value="Znf_CTCHY"/>
</dbReference>
<name>A0A5K3FTG1_MESCO</name>
<evidence type="ECO:0000313" key="7">
    <source>
        <dbReference type="WBParaSite" id="MCU_011342-RA"/>
    </source>
</evidence>
<comment type="subcellular location">
    <subcellularLocation>
        <location evidence="1">Cytoplasm</location>
    </subcellularLocation>
</comment>
<keyword evidence="3" id="KW-0489">Methyltransferase</keyword>
<evidence type="ECO:0000259" key="6">
    <source>
        <dbReference type="PROSITE" id="PS51270"/>
    </source>
</evidence>
<dbReference type="AlphaFoldDB" id="A0A5K3FTG1"/>
<dbReference type="PROSITE" id="PS50216">
    <property type="entry name" value="DHHC"/>
    <property type="match status" value="1"/>
</dbReference>
<reference evidence="7" key="1">
    <citation type="submission" date="2019-11" db="UniProtKB">
        <authorList>
            <consortium name="WormBaseParasite"/>
        </authorList>
    </citation>
    <scope>IDENTIFICATION</scope>
</reference>
<keyword evidence="4" id="KW-0808">Transferase</keyword>
<dbReference type="InterPro" id="IPR037275">
    <property type="entry name" value="Znf_CTCHY_sf"/>
</dbReference>
<evidence type="ECO:0000256" key="4">
    <source>
        <dbReference type="ARBA" id="ARBA00022679"/>
    </source>
</evidence>
<dbReference type="Pfam" id="PF10237">
    <property type="entry name" value="N6-adenineMlase"/>
    <property type="match status" value="1"/>
</dbReference>
<sequence>MNKRGHRRRGFYASVSIAKNVLYCAHGPKLCLEPKDGKPPFYKCSAFRNATACAKDDRLTKSLLKCQIKSESLFHVGRRNRYFCQTCQMLFIGPSSEHQTHRIKSSLSKAMLSMPSYLLEPLEESSEHAQYFFSIEWLNFMLSTLHALRIDNVLCVGSPRLFDFLSACGKKTHKPLSVRKFLLDLDVRLASFYPPSLFARFNALNGYFFSPAEEESARTFMHSCNGNTLIFCDPPFGVFMEPLVETLNRLKEEIGCSNTFMMVTIPYFIGRKLIQVAPLMKMLDYKVTYENHVRFMSSGHDGNNSKRRVSVVRLFTDAPAHKIVPPKTIADDYWFCESCQRYSDIKNKHCNMCNACTTPHGETYVHCKPCGTCQPPSYQHCDVCNTCFRPQEGTFHECAEQTFTSHREPKRRKTYT</sequence>
<dbReference type="PROSITE" id="PS51270">
    <property type="entry name" value="ZF_CTCHY"/>
    <property type="match status" value="1"/>
</dbReference>